<dbReference type="GO" id="GO:0005634">
    <property type="term" value="C:nucleus"/>
    <property type="evidence" value="ECO:0007669"/>
    <property type="project" value="TreeGrafter"/>
</dbReference>
<dbReference type="InterPro" id="IPR036322">
    <property type="entry name" value="WD40_repeat_dom_sf"/>
</dbReference>
<name>A0A8J4RX86_9ROSI</name>
<organism evidence="2 3">
    <name type="scientific">Castanea mollissima</name>
    <name type="common">Chinese chestnut</name>
    <dbReference type="NCBI Taxonomy" id="60419"/>
    <lineage>
        <taxon>Eukaryota</taxon>
        <taxon>Viridiplantae</taxon>
        <taxon>Streptophyta</taxon>
        <taxon>Embryophyta</taxon>
        <taxon>Tracheophyta</taxon>
        <taxon>Spermatophyta</taxon>
        <taxon>Magnoliopsida</taxon>
        <taxon>eudicotyledons</taxon>
        <taxon>Gunneridae</taxon>
        <taxon>Pentapetalae</taxon>
        <taxon>rosids</taxon>
        <taxon>fabids</taxon>
        <taxon>Fagales</taxon>
        <taxon>Fagaceae</taxon>
        <taxon>Castanea</taxon>
    </lineage>
</organism>
<proteinExistence type="predicted"/>
<evidence type="ECO:0000313" key="3">
    <source>
        <dbReference type="Proteomes" id="UP000737018"/>
    </source>
</evidence>
<dbReference type="EMBL" id="JRKL02000535">
    <property type="protein sequence ID" value="KAF3970426.1"/>
    <property type="molecule type" value="Genomic_DNA"/>
</dbReference>
<dbReference type="PANTHER" id="PTHR16266:SF17">
    <property type="entry name" value="BRWD3"/>
    <property type="match status" value="1"/>
</dbReference>
<dbReference type="SUPFAM" id="SSF50978">
    <property type="entry name" value="WD40 repeat-like"/>
    <property type="match status" value="1"/>
</dbReference>
<sequence length="114" mass="12485">MLKPSDILNGKSNGLSSNRPSSSNDPQSHQILCCAYNANGTVFVTGSSDFCKVPELDVLPGHENNVNYVQFSGCVFASKSSMADSLKENIPKFKNSWSVNIPSFFNLIFLSKFK</sequence>
<dbReference type="InterPro" id="IPR052060">
    <property type="entry name" value="Bromo_WD_repeat"/>
</dbReference>
<evidence type="ECO:0000256" key="1">
    <source>
        <dbReference type="SAM" id="MobiDB-lite"/>
    </source>
</evidence>
<gene>
    <name evidence="2" type="ORF">CMV_005884</name>
</gene>
<reference evidence="2" key="1">
    <citation type="submission" date="2020-03" db="EMBL/GenBank/DDBJ databases">
        <title>Castanea mollissima Vanexum genome sequencing.</title>
        <authorList>
            <person name="Staton M."/>
        </authorList>
    </citation>
    <scope>NUCLEOTIDE SEQUENCE</scope>
    <source>
        <tissue evidence="2">Leaf</tissue>
    </source>
</reference>
<dbReference type="GO" id="GO:0006357">
    <property type="term" value="P:regulation of transcription by RNA polymerase II"/>
    <property type="evidence" value="ECO:0007669"/>
    <property type="project" value="TreeGrafter"/>
</dbReference>
<feature type="compositionally biased region" description="Low complexity" evidence="1">
    <location>
        <begin position="12"/>
        <end position="27"/>
    </location>
</feature>
<feature type="region of interest" description="Disordered" evidence="1">
    <location>
        <begin position="1"/>
        <end position="27"/>
    </location>
</feature>
<dbReference type="OrthoDB" id="538223at2759"/>
<dbReference type="Proteomes" id="UP000737018">
    <property type="component" value="Unassembled WGS sequence"/>
</dbReference>
<keyword evidence="3" id="KW-1185">Reference proteome</keyword>
<evidence type="ECO:0000313" key="2">
    <source>
        <dbReference type="EMBL" id="KAF3970426.1"/>
    </source>
</evidence>
<dbReference type="GO" id="GO:0007010">
    <property type="term" value="P:cytoskeleton organization"/>
    <property type="evidence" value="ECO:0007669"/>
    <property type="project" value="TreeGrafter"/>
</dbReference>
<dbReference type="GO" id="GO:0008360">
    <property type="term" value="P:regulation of cell shape"/>
    <property type="evidence" value="ECO:0007669"/>
    <property type="project" value="TreeGrafter"/>
</dbReference>
<dbReference type="PANTHER" id="PTHR16266">
    <property type="entry name" value="WD REPEAT DOMAIN 9"/>
    <property type="match status" value="1"/>
</dbReference>
<accession>A0A8J4RX86</accession>
<dbReference type="AlphaFoldDB" id="A0A8J4RX86"/>
<comment type="caution">
    <text evidence="2">The sequence shown here is derived from an EMBL/GenBank/DDBJ whole genome shotgun (WGS) entry which is preliminary data.</text>
</comment>
<protein>
    <submittedName>
        <fullName evidence="2">Uncharacterized protein</fullName>
    </submittedName>
</protein>